<proteinExistence type="predicted"/>
<dbReference type="GO" id="GO:2000114">
    <property type="term" value="P:regulation of establishment of cell polarity"/>
    <property type="evidence" value="ECO:0007669"/>
    <property type="project" value="TreeGrafter"/>
</dbReference>
<dbReference type="Gene3D" id="2.30.29.30">
    <property type="entry name" value="Pleckstrin-homology domain (PH domain)/Phosphotyrosine-binding domain (PTB)"/>
    <property type="match status" value="1"/>
</dbReference>
<dbReference type="Gene3D" id="1.20.80.10">
    <property type="match status" value="1"/>
</dbReference>
<organism evidence="4 5">
    <name type="scientific">Stichopus japonicus</name>
    <name type="common">Sea cucumber</name>
    <dbReference type="NCBI Taxonomy" id="307972"/>
    <lineage>
        <taxon>Eukaryota</taxon>
        <taxon>Metazoa</taxon>
        <taxon>Echinodermata</taxon>
        <taxon>Eleutherozoa</taxon>
        <taxon>Echinozoa</taxon>
        <taxon>Holothuroidea</taxon>
        <taxon>Aspidochirotacea</taxon>
        <taxon>Aspidochirotida</taxon>
        <taxon>Stichopodidae</taxon>
        <taxon>Apostichopus</taxon>
    </lineage>
</organism>
<dbReference type="InterPro" id="IPR011993">
    <property type="entry name" value="PH-like_dom_sf"/>
</dbReference>
<dbReference type="CDD" id="cd14473">
    <property type="entry name" value="FERM_B-lobe"/>
    <property type="match status" value="1"/>
</dbReference>
<evidence type="ECO:0000313" key="5">
    <source>
        <dbReference type="Proteomes" id="UP000230750"/>
    </source>
</evidence>
<dbReference type="InterPro" id="IPR057096">
    <property type="entry name" value="KRIT1_FRMD8_FERM_C"/>
</dbReference>
<sequence length="575" mass="64814">MARSRGPLSPSSVLGQVTNPAYITEVHSAVYRTSPLEAMRRMEGLEHSDRTILNPFFQSDMRLNDSSFNTFIKVDRVVINPFFGVGKPDYNKMQSSTGDCPPIYLINNPESHWIDQHPLHSAAWEGHEENIQHLLDMGYAPDQCDTFSWVPLHYACWNGHIGAVRVILESKICSPNIENEGGSVPLHFAASKGFHEIVKLLVEHPDTDKYATTREGKNALQLCEDSKARYKEETAKVLKDAAKKPPPKIEIHFMDLDSSHVELKLYRGSNTTVEDLMAQLQLPKGCNNVFAIWISSQNLHLQMRREHKPVLHLKQWETIIEQLTNYNPSSERPLLFLRRDALLSVTDEKTGMYPCSDEEALGLAGIYMQIVYGDYDAKKQKHGFLNNVNLRHFLPAVKLERGGGASNNWPQKIITEHKRVTQQGPRDALKLQKRYLELCRGCAIYGSAFFFGSADLRTSADQSSSAVFIGVNSRGLHLIKAVNKEITMSVGYKLGISWEHIPQQSMLKLTIHNGTTDKAVQVKTKQAAVICNLANKLSGRQFMEDQPSTSGTTRHTLPKPAARNSNITHHRSERR</sequence>
<feature type="compositionally biased region" description="Polar residues" evidence="2">
    <location>
        <begin position="546"/>
        <end position="555"/>
    </location>
</feature>
<feature type="region of interest" description="Disordered" evidence="2">
    <location>
        <begin position="542"/>
        <end position="575"/>
    </location>
</feature>
<dbReference type="GO" id="GO:0005886">
    <property type="term" value="C:plasma membrane"/>
    <property type="evidence" value="ECO:0007669"/>
    <property type="project" value="TreeGrafter"/>
</dbReference>
<dbReference type="SMART" id="SM00248">
    <property type="entry name" value="ANK"/>
    <property type="match status" value="3"/>
</dbReference>
<dbReference type="Pfam" id="PF12796">
    <property type="entry name" value="Ank_2"/>
    <property type="match status" value="1"/>
</dbReference>
<dbReference type="PROSITE" id="PS50088">
    <property type="entry name" value="ANK_REPEAT"/>
    <property type="match status" value="1"/>
</dbReference>
<dbReference type="Pfam" id="PF00373">
    <property type="entry name" value="FERM_M"/>
    <property type="match status" value="1"/>
</dbReference>
<comment type="caution">
    <text evidence="4">The sequence shown here is derived from an EMBL/GenBank/DDBJ whole genome shotgun (WGS) entry which is preliminary data.</text>
</comment>
<feature type="repeat" description="ANK" evidence="1">
    <location>
        <begin position="181"/>
        <end position="204"/>
    </location>
</feature>
<evidence type="ECO:0000256" key="2">
    <source>
        <dbReference type="SAM" id="MobiDB-lite"/>
    </source>
</evidence>
<dbReference type="PROSITE" id="PS50297">
    <property type="entry name" value="ANK_REP_REGION"/>
    <property type="match status" value="1"/>
</dbReference>
<protein>
    <submittedName>
        <fullName evidence="4">Putative krev interaction trapped protein 1 isoform X2</fullName>
    </submittedName>
</protein>
<evidence type="ECO:0000256" key="1">
    <source>
        <dbReference type="PROSITE-ProRule" id="PRU00023"/>
    </source>
</evidence>
<dbReference type="InterPro" id="IPR014352">
    <property type="entry name" value="FERM/acyl-CoA-bd_prot_sf"/>
</dbReference>
<feature type="domain" description="FERM" evidence="3">
    <location>
        <begin position="247"/>
        <end position="548"/>
    </location>
</feature>
<dbReference type="GO" id="GO:0045454">
    <property type="term" value="P:cell redox homeostasis"/>
    <property type="evidence" value="ECO:0007669"/>
    <property type="project" value="TreeGrafter"/>
</dbReference>
<dbReference type="PROSITE" id="PS50057">
    <property type="entry name" value="FERM_3"/>
    <property type="match status" value="1"/>
</dbReference>
<evidence type="ECO:0000259" key="3">
    <source>
        <dbReference type="PROSITE" id="PS50057"/>
    </source>
</evidence>
<keyword evidence="1" id="KW-0040">ANK repeat</keyword>
<dbReference type="InterPro" id="IPR019749">
    <property type="entry name" value="Band_41_domain"/>
</dbReference>
<dbReference type="STRING" id="307972.A0A2G8LH03"/>
<keyword evidence="5" id="KW-1185">Reference proteome</keyword>
<dbReference type="Proteomes" id="UP000230750">
    <property type="component" value="Unassembled WGS sequence"/>
</dbReference>
<reference evidence="4 5" key="1">
    <citation type="journal article" date="2017" name="PLoS Biol.">
        <title>The sea cucumber genome provides insights into morphological evolution and visceral regeneration.</title>
        <authorList>
            <person name="Zhang X."/>
            <person name="Sun L."/>
            <person name="Yuan J."/>
            <person name="Sun Y."/>
            <person name="Gao Y."/>
            <person name="Zhang L."/>
            <person name="Li S."/>
            <person name="Dai H."/>
            <person name="Hamel J.F."/>
            <person name="Liu C."/>
            <person name="Yu Y."/>
            <person name="Liu S."/>
            <person name="Lin W."/>
            <person name="Guo K."/>
            <person name="Jin S."/>
            <person name="Xu P."/>
            <person name="Storey K.B."/>
            <person name="Huan P."/>
            <person name="Zhang T."/>
            <person name="Zhou Y."/>
            <person name="Zhang J."/>
            <person name="Lin C."/>
            <person name="Li X."/>
            <person name="Xing L."/>
            <person name="Huo D."/>
            <person name="Sun M."/>
            <person name="Wang L."/>
            <person name="Mercier A."/>
            <person name="Li F."/>
            <person name="Yang H."/>
            <person name="Xiang J."/>
        </authorList>
    </citation>
    <scope>NUCLEOTIDE SEQUENCE [LARGE SCALE GENOMIC DNA]</scope>
    <source>
        <strain evidence="4">Shaxun</strain>
        <tissue evidence="4">Muscle</tissue>
    </source>
</reference>
<dbReference type="OrthoDB" id="194358at2759"/>
<dbReference type="InterPro" id="IPR051594">
    <property type="entry name" value="KRIT1/FRMD8"/>
</dbReference>
<dbReference type="InterPro" id="IPR000299">
    <property type="entry name" value="FERM_domain"/>
</dbReference>
<dbReference type="Gene3D" id="1.25.40.20">
    <property type="entry name" value="Ankyrin repeat-containing domain"/>
    <property type="match status" value="1"/>
</dbReference>
<dbReference type="InterPro" id="IPR002110">
    <property type="entry name" value="Ankyrin_rpt"/>
</dbReference>
<dbReference type="InterPro" id="IPR036770">
    <property type="entry name" value="Ankyrin_rpt-contain_sf"/>
</dbReference>
<dbReference type="AlphaFoldDB" id="A0A2G8LH03"/>
<gene>
    <name evidence="4" type="ORF">BSL78_03574</name>
</gene>
<dbReference type="SUPFAM" id="SSF48403">
    <property type="entry name" value="Ankyrin repeat"/>
    <property type="match status" value="1"/>
</dbReference>
<dbReference type="InterPro" id="IPR035963">
    <property type="entry name" value="FERM_2"/>
</dbReference>
<dbReference type="Pfam" id="PF24522">
    <property type="entry name" value="KRIT1_FRMD8_FERM_C"/>
    <property type="match status" value="1"/>
</dbReference>
<dbReference type="EMBL" id="MRZV01000081">
    <property type="protein sequence ID" value="PIK59502.1"/>
    <property type="molecule type" value="Genomic_DNA"/>
</dbReference>
<dbReference type="PANTHER" id="PTHR13283:SF11">
    <property type="entry name" value="KREV INTERACTION TRAPPED PROTEIN 1"/>
    <property type="match status" value="1"/>
</dbReference>
<dbReference type="Gene3D" id="3.10.20.90">
    <property type="entry name" value="Phosphatidylinositol 3-kinase Catalytic Subunit, Chain A, domain 1"/>
    <property type="match status" value="1"/>
</dbReference>
<evidence type="ECO:0000313" key="4">
    <source>
        <dbReference type="EMBL" id="PIK59502.1"/>
    </source>
</evidence>
<accession>A0A2G8LH03</accession>
<name>A0A2G8LH03_STIJA</name>
<dbReference type="SMART" id="SM00295">
    <property type="entry name" value="B41"/>
    <property type="match status" value="1"/>
</dbReference>
<dbReference type="PANTHER" id="PTHR13283">
    <property type="entry name" value="KREV INTERACTION TRAPPED 1-RELATED"/>
    <property type="match status" value="1"/>
</dbReference>
<dbReference type="InterPro" id="IPR019748">
    <property type="entry name" value="FERM_central"/>
</dbReference>
<dbReference type="SUPFAM" id="SSF47031">
    <property type="entry name" value="Second domain of FERM"/>
    <property type="match status" value="1"/>
</dbReference>